<evidence type="ECO:0000256" key="2">
    <source>
        <dbReference type="ARBA" id="ARBA00013253"/>
    </source>
</evidence>
<feature type="region of interest" description="Disordered" evidence="8">
    <location>
        <begin position="457"/>
        <end position="476"/>
    </location>
</feature>
<evidence type="ECO:0000256" key="4">
    <source>
        <dbReference type="ARBA" id="ARBA00022741"/>
    </source>
</evidence>
<dbReference type="SUPFAM" id="SSF55083">
    <property type="entry name" value="6-hydroxymethyl-7,8-dihydropterin pyrophosphokinase, HPPK"/>
    <property type="match status" value="1"/>
</dbReference>
<dbReference type="EMBL" id="VDEP01000120">
    <property type="protein sequence ID" value="KAA1129839.1"/>
    <property type="molecule type" value="Genomic_DNA"/>
</dbReference>
<dbReference type="PROSITE" id="PS00794">
    <property type="entry name" value="HPPK"/>
    <property type="match status" value="1"/>
</dbReference>
<evidence type="ECO:0000313" key="11">
    <source>
        <dbReference type="Proteomes" id="UP000325313"/>
    </source>
</evidence>
<evidence type="ECO:0000313" key="10">
    <source>
        <dbReference type="EMBL" id="KAA1129839.1"/>
    </source>
</evidence>
<dbReference type="InterPro" id="IPR045031">
    <property type="entry name" value="DHP_synth-like"/>
</dbReference>
<dbReference type="InterPro" id="IPR000550">
    <property type="entry name" value="Hppk"/>
</dbReference>
<dbReference type="GO" id="GO:0005524">
    <property type="term" value="F:ATP binding"/>
    <property type="evidence" value="ECO:0007669"/>
    <property type="project" value="UniProtKB-KW"/>
</dbReference>
<keyword evidence="4" id="KW-0547">Nucleotide-binding</keyword>
<keyword evidence="3" id="KW-0808">Transferase</keyword>
<dbReference type="NCBIfam" id="TIGR01498">
    <property type="entry name" value="folK"/>
    <property type="match status" value="1"/>
</dbReference>
<dbReference type="GO" id="GO:0005740">
    <property type="term" value="C:mitochondrial envelope"/>
    <property type="evidence" value="ECO:0007669"/>
    <property type="project" value="TreeGrafter"/>
</dbReference>
<dbReference type="GO" id="GO:0046656">
    <property type="term" value="P:folic acid biosynthetic process"/>
    <property type="evidence" value="ECO:0007669"/>
    <property type="project" value="UniProtKB-KW"/>
</dbReference>
<dbReference type="Pfam" id="PF00809">
    <property type="entry name" value="Pterin_bind"/>
    <property type="match status" value="2"/>
</dbReference>
<evidence type="ECO:0000256" key="3">
    <source>
        <dbReference type="ARBA" id="ARBA00022679"/>
    </source>
</evidence>
<dbReference type="GO" id="GO:0016301">
    <property type="term" value="F:kinase activity"/>
    <property type="evidence" value="ECO:0007669"/>
    <property type="project" value="UniProtKB-KW"/>
</dbReference>
<comment type="caution">
    <text evidence="10">The sequence shown here is derived from an EMBL/GenBank/DDBJ whole genome shotgun (WGS) entry which is preliminary data.</text>
</comment>
<evidence type="ECO:0000256" key="1">
    <source>
        <dbReference type="ARBA" id="ARBA00005051"/>
    </source>
</evidence>
<dbReference type="Gene3D" id="3.30.70.560">
    <property type="entry name" value="7,8-Dihydro-6-hydroxymethylpterin-pyrophosphokinase HPPK"/>
    <property type="match status" value="1"/>
</dbReference>
<dbReference type="PANTHER" id="PTHR20941">
    <property type="entry name" value="FOLATE SYNTHESIS PROTEINS"/>
    <property type="match status" value="1"/>
</dbReference>
<dbReference type="InterPro" id="IPR035907">
    <property type="entry name" value="Hppk_sf"/>
</dbReference>
<dbReference type="AlphaFoldDB" id="A0A5B0RXD3"/>
<evidence type="ECO:0000256" key="7">
    <source>
        <dbReference type="ARBA" id="ARBA00022909"/>
    </source>
</evidence>
<keyword evidence="7" id="KW-0289">Folate biosynthesis</keyword>
<dbReference type="SUPFAM" id="SSF51717">
    <property type="entry name" value="Dihydropteroate synthetase-like"/>
    <property type="match status" value="1"/>
</dbReference>
<name>A0A5B0RXD3_PUCGR</name>
<proteinExistence type="predicted"/>
<dbReference type="GO" id="GO:0004156">
    <property type="term" value="F:dihydropteroate synthase activity"/>
    <property type="evidence" value="ECO:0007669"/>
    <property type="project" value="TreeGrafter"/>
</dbReference>
<organism evidence="10 11">
    <name type="scientific">Puccinia graminis f. sp. tritici</name>
    <dbReference type="NCBI Taxonomy" id="56615"/>
    <lineage>
        <taxon>Eukaryota</taxon>
        <taxon>Fungi</taxon>
        <taxon>Dikarya</taxon>
        <taxon>Basidiomycota</taxon>
        <taxon>Pucciniomycotina</taxon>
        <taxon>Pucciniomycetes</taxon>
        <taxon>Pucciniales</taxon>
        <taxon>Pucciniaceae</taxon>
        <taxon>Puccinia</taxon>
    </lineage>
</organism>
<comment type="pathway">
    <text evidence="1">Cofactor biosynthesis; tetrahydrofolate biosynthesis; 2-amino-4-hydroxy-6-hydroxymethyl-7,8-dihydropteridine diphosphate from 7,8-dihydroneopterin triphosphate: step 4/4.</text>
</comment>
<dbReference type="PROSITE" id="PS00793">
    <property type="entry name" value="DHPS_2"/>
    <property type="match status" value="1"/>
</dbReference>
<dbReference type="UniPathway" id="UPA00077">
    <property type="reaction ID" value="UER00155"/>
</dbReference>
<dbReference type="InterPro" id="IPR011005">
    <property type="entry name" value="Dihydropteroate_synth-like_sf"/>
</dbReference>
<dbReference type="Proteomes" id="UP000325313">
    <property type="component" value="Unassembled WGS sequence"/>
</dbReference>
<dbReference type="PROSITE" id="PS50972">
    <property type="entry name" value="PTERIN_BINDING"/>
    <property type="match status" value="1"/>
</dbReference>
<dbReference type="CDD" id="cd00483">
    <property type="entry name" value="HPPK"/>
    <property type="match status" value="1"/>
</dbReference>
<dbReference type="InterPro" id="IPR000489">
    <property type="entry name" value="Pterin-binding_dom"/>
</dbReference>
<keyword evidence="6" id="KW-0067">ATP-binding</keyword>
<dbReference type="Gene3D" id="3.20.20.20">
    <property type="entry name" value="Dihydropteroate synthase-like"/>
    <property type="match status" value="2"/>
</dbReference>
<gene>
    <name evidence="10" type="primary">FOL1_5</name>
    <name evidence="10" type="ORF">PGTUg99_006387</name>
</gene>
<dbReference type="GO" id="GO:0046654">
    <property type="term" value="P:tetrahydrofolate biosynthetic process"/>
    <property type="evidence" value="ECO:0007669"/>
    <property type="project" value="UniProtKB-UniPathway"/>
</dbReference>
<feature type="domain" description="Pterin-binding" evidence="9">
    <location>
        <begin position="249"/>
        <end position="510"/>
    </location>
</feature>
<protein>
    <recommendedName>
        <fullName evidence="2">2-amino-4-hydroxy-6-hydroxymethyldihydropteridine diphosphokinase</fullName>
        <ecNumber evidence="2">2.7.6.3</ecNumber>
    </recommendedName>
</protein>
<dbReference type="PANTHER" id="PTHR20941:SF1">
    <property type="entry name" value="FOLIC ACID SYNTHESIS PROTEIN FOL1"/>
    <property type="match status" value="1"/>
</dbReference>
<accession>A0A5B0RXD3</accession>
<keyword evidence="5" id="KW-0418">Kinase</keyword>
<evidence type="ECO:0000259" key="9">
    <source>
        <dbReference type="PROSITE" id="PS50972"/>
    </source>
</evidence>
<dbReference type="Pfam" id="PF01288">
    <property type="entry name" value="HPPK"/>
    <property type="match status" value="1"/>
</dbReference>
<feature type="region of interest" description="Disordered" evidence="8">
    <location>
        <begin position="290"/>
        <end position="310"/>
    </location>
</feature>
<evidence type="ECO:0000256" key="8">
    <source>
        <dbReference type="SAM" id="MobiDB-lite"/>
    </source>
</evidence>
<dbReference type="GO" id="GO:0003848">
    <property type="term" value="F:2-amino-4-hydroxy-6-hydroxymethyldihydropteridine diphosphokinase activity"/>
    <property type="evidence" value="ECO:0007669"/>
    <property type="project" value="UniProtKB-EC"/>
</dbReference>
<evidence type="ECO:0000256" key="5">
    <source>
        <dbReference type="ARBA" id="ARBA00022777"/>
    </source>
</evidence>
<sequence length="521" mass="56345">MVGKFLFPQSNNLNIKPLTFSHQSIRLLNPARSSSLSRWIIHPGLGRIHTRNYSSGKDSSNIVYLGLGSNIGDRLKNISNALQSLSNHDPSTRVLDSSFVYQSQPMYVTDQPEFLNAACKISTPLSPQELLKIIKRIEADQGRILENVPRNGPRPIDIDILLYNSEIIRQDNLTIPHIGILERQFVLDPLIDVARKTIHPETRTPIEALLADLKQKTSSSTQTTSTGGVRKTHLIRGLGCRTLDLSSRTHLMSIINCTPDSFSDGGASFAVEDAVRNSLEHVSAGADILDIGGMSTRPGGDGGVSGDRDRTDRATTAEAAVGAGATIVNDVSGGEADEAMLATVARLDVPYVLMHMRGNPRTMSQLTSYQDGDVVAGVRRELAVKVQRALCAGIKRWNLIIDPGFGFAKDLAGNCQLLDSLNSLQGVSSSEDQDCLQGFPILVGLSRKQFLAKLLTLPPPGSTTTTTPPPPLPPPDQRLVPTIVASTIAIRNGAHLIRAHDTKIIKEVINTVDGIRSFNSS</sequence>
<reference evidence="10 11" key="1">
    <citation type="submission" date="2019-05" db="EMBL/GenBank/DDBJ databases">
        <title>Emergence of the Ug99 lineage of the wheat stem rust pathogen through somatic hybridization.</title>
        <authorList>
            <person name="Li F."/>
            <person name="Upadhyaya N.M."/>
            <person name="Sperschneider J."/>
            <person name="Matny O."/>
            <person name="Nguyen-Phuc H."/>
            <person name="Mago R."/>
            <person name="Raley C."/>
            <person name="Miller M.E."/>
            <person name="Silverstein K.A.T."/>
            <person name="Henningsen E."/>
            <person name="Hirsch C.D."/>
            <person name="Visser B."/>
            <person name="Pretorius Z.A."/>
            <person name="Steffenson B.J."/>
            <person name="Schwessinger B."/>
            <person name="Dodds P.N."/>
            <person name="Figueroa M."/>
        </authorList>
    </citation>
    <scope>NUCLEOTIDE SEQUENCE [LARGE SCALE GENOMIC DNA]</scope>
    <source>
        <strain evidence="10 11">Ug99</strain>
    </source>
</reference>
<evidence type="ECO:0000256" key="6">
    <source>
        <dbReference type="ARBA" id="ARBA00022840"/>
    </source>
</evidence>
<dbReference type="EC" id="2.7.6.3" evidence="2"/>